<evidence type="ECO:0000313" key="4">
    <source>
        <dbReference type="Proteomes" id="UP001432060"/>
    </source>
</evidence>
<evidence type="ECO:0000256" key="1">
    <source>
        <dbReference type="ARBA" id="ARBA00022729"/>
    </source>
</evidence>
<keyword evidence="4" id="KW-1185">Reference proteome</keyword>
<dbReference type="Gene3D" id="2.40.128.340">
    <property type="match status" value="2"/>
</dbReference>
<accession>A0ABZ1XUT3</accession>
<dbReference type="Proteomes" id="UP001432060">
    <property type="component" value="Chromosome"/>
</dbReference>
<dbReference type="Pfam" id="PF13517">
    <property type="entry name" value="FG-GAP_3"/>
    <property type="match status" value="1"/>
</dbReference>
<dbReference type="PANTHER" id="PTHR46580:SF4">
    <property type="entry name" value="ATP_GTP-BINDING PROTEIN"/>
    <property type="match status" value="1"/>
</dbReference>
<reference evidence="3" key="1">
    <citation type="submission" date="2022-10" db="EMBL/GenBank/DDBJ databases">
        <title>The complete genomes of actinobacterial strains from the NBC collection.</title>
        <authorList>
            <person name="Joergensen T.S."/>
            <person name="Alvarez Arevalo M."/>
            <person name="Sterndorff E.B."/>
            <person name="Faurdal D."/>
            <person name="Vuksanovic O."/>
            <person name="Mourched A.-S."/>
            <person name="Charusanti P."/>
            <person name="Shaw S."/>
            <person name="Blin K."/>
            <person name="Weber T."/>
        </authorList>
    </citation>
    <scope>NUCLEOTIDE SEQUENCE</scope>
    <source>
        <strain evidence="3">NBC_00668</strain>
    </source>
</reference>
<dbReference type="Pfam" id="PF01839">
    <property type="entry name" value="FG-GAP"/>
    <property type="match status" value="1"/>
</dbReference>
<feature type="region of interest" description="Disordered" evidence="2">
    <location>
        <begin position="1"/>
        <end position="21"/>
    </location>
</feature>
<dbReference type="InterPro" id="IPR013517">
    <property type="entry name" value="FG-GAP"/>
</dbReference>
<dbReference type="EMBL" id="CP109019">
    <property type="protein sequence ID" value="WUT87354.1"/>
    <property type="molecule type" value="Genomic_DNA"/>
</dbReference>
<proteinExistence type="predicted"/>
<dbReference type="SUPFAM" id="SSF69318">
    <property type="entry name" value="Integrin alpha N-terminal domain"/>
    <property type="match status" value="1"/>
</dbReference>
<dbReference type="PANTHER" id="PTHR46580">
    <property type="entry name" value="SENSOR KINASE-RELATED"/>
    <property type="match status" value="1"/>
</dbReference>
<keyword evidence="1" id="KW-0732">Signal</keyword>
<dbReference type="RefSeq" id="WP_329404365.1">
    <property type="nucleotide sequence ID" value="NZ_CP109019.1"/>
</dbReference>
<evidence type="ECO:0000256" key="2">
    <source>
        <dbReference type="SAM" id="MobiDB-lite"/>
    </source>
</evidence>
<organism evidence="3 4">
    <name type="scientific">Streptomyces melanogenes</name>
    <dbReference type="NCBI Taxonomy" id="67326"/>
    <lineage>
        <taxon>Bacteria</taxon>
        <taxon>Bacillati</taxon>
        <taxon>Actinomycetota</taxon>
        <taxon>Actinomycetes</taxon>
        <taxon>Kitasatosporales</taxon>
        <taxon>Streptomycetaceae</taxon>
        <taxon>Streptomyces</taxon>
    </lineage>
</organism>
<gene>
    <name evidence="3" type="ORF">OG515_36670</name>
</gene>
<dbReference type="InterPro" id="IPR028994">
    <property type="entry name" value="Integrin_alpha_N"/>
</dbReference>
<protein>
    <submittedName>
        <fullName evidence="3">VCBS repeat-containing protein</fullName>
    </submittedName>
</protein>
<sequence length="205" mass="22430">MGLHQHRQRLPDSQEVWDSGSDSWNWDASKVASGDFNGDGKMDVAVLYNYGQVAKDRNSTGLWFNGGASGLSAPKKVWNSDTSWNWNASTLTSGDYNGDGKTDIGVLYDYGKAADGRNQTGLWTMSGTATGVNQPKKVWDSTTSWYWPSSQPVSGDFDGDGKADIAVLYDYGKTADGRTRHGMWTFTSTGDTMNAPRLDWDSALQ</sequence>
<name>A0ABZ1XUT3_9ACTN</name>
<evidence type="ECO:0000313" key="3">
    <source>
        <dbReference type="EMBL" id="WUT87354.1"/>
    </source>
</evidence>